<keyword evidence="2" id="KW-1185">Reference proteome</keyword>
<dbReference type="AlphaFoldDB" id="A0AAW1YXH6"/>
<reference evidence="1 2" key="1">
    <citation type="submission" date="2024-05" db="EMBL/GenBank/DDBJ databases">
        <title>A high-quality chromosomal-level genome assembly of Topmouth culter (Culter alburnus).</title>
        <authorList>
            <person name="Zhao H."/>
        </authorList>
    </citation>
    <scope>NUCLEOTIDE SEQUENCE [LARGE SCALE GENOMIC DNA]</scope>
    <source>
        <strain evidence="1">CATC2023</strain>
        <tissue evidence="1">Muscle</tissue>
    </source>
</reference>
<dbReference type="EMBL" id="JAWDJR010000024">
    <property type="protein sequence ID" value="KAK9952724.1"/>
    <property type="molecule type" value="Genomic_DNA"/>
</dbReference>
<sequence length="71" mass="8065">PLEVPNYSTYTLAHSLSFSASPKTQWHADNRERYERRPFHSHAAINKEAAPLEGRSKVSAQHIAREYAISS</sequence>
<proteinExistence type="predicted"/>
<feature type="non-terminal residue" evidence="1">
    <location>
        <position position="1"/>
    </location>
</feature>
<dbReference type="Proteomes" id="UP001479290">
    <property type="component" value="Unassembled WGS sequence"/>
</dbReference>
<gene>
    <name evidence="1" type="ORF">ABG768_018531</name>
</gene>
<comment type="caution">
    <text evidence="1">The sequence shown here is derived from an EMBL/GenBank/DDBJ whole genome shotgun (WGS) entry which is preliminary data.</text>
</comment>
<name>A0AAW1YXH6_CULAL</name>
<evidence type="ECO:0000313" key="2">
    <source>
        <dbReference type="Proteomes" id="UP001479290"/>
    </source>
</evidence>
<feature type="non-terminal residue" evidence="1">
    <location>
        <position position="71"/>
    </location>
</feature>
<organism evidence="1 2">
    <name type="scientific">Culter alburnus</name>
    <name type="common">Topmouth culter</name>
    <dbReference type="NCBI Taxonomy" id="194366"/>
    <lineage>
        <taxon>Eukaryota</taxon>
        <taxon>Metazoa</taxon>
        <taxon>Chordata</taxon>
        <taxon>Craniata</taxon>
        <taxon>Vertebrata</taxon>
        <taxon>Euteleostomi</taxon>
        <taxon>Actinopterygii</taxon>
        <taxon>Neopterygii</taxon>
        <taxon>Teleostei</taxon>
        <taxon>Ostariophysi</taxon>
        <taxon>Cypriniformes</taxon>
        <taxon>Xenocyprididae</taxon>
        <taxon>Xenocypridinae</taxon>
        <taxon>Culter</taxon>
    </lineage>
</organism>
<evidence type="ECO:0000313" key="1">
    <source>
        <dbReference type="EMBL" id="KAK9952724.1"/>
    </source>
</evidence>
<accession>A0AAW1YXH6</accession>
<protein>
    <submittedName>
        <fullName evidence="1">Uncharacterized protein</fullName>
    </submittedName>
</protein>